<keyword evidence="2" id="KW-1003">Cell membrane</keyword>
<dbReference type="InterPro" id="IPR050833">
    <property type="entry name" value="Poly_Biosynth_Transport"/>
</dbReference>
<evidence type="ECO:0000256" key="3">
    <source>
        <dbReference type="ARBA" id="ARBA00022692"/>
    </source>
</evidence>
<sequence length="512" mass="58334">MSNNKRIAKNALLLYVRMIFMMVVSLYTSRVVLKVLGVEDFGIYNVVGGVITLFGFLNGAMASSTQRYITFELGKGDAHQLQKVFQTSVNIHLLVALCILFLGETVGLWFFYEKMMIPSSRLLSAFWVYQFSIFTMMIMIASVPYNAVIIAHERMSAFAYISVLEVLLKLGMVYLLFFTRTDKLIIYAALLFLMQLLVRVIYGYYCGRHFEESHYKWGWDGRLFKEMLCFGGWNLWGGFASVLFSQGLNILLNLFFGPTVNAARGIAVQVQGAVNQFSINFQTAMNPQITKSYAAGDYTYMYSLIFRSSKFTFLMLAILSFPILLETELVLNLWLETVPSYTVVFVRLMLCITIIDAMAGAFMVSAQATGNIRVYQSVVGSILLFIVPVSYFVLKLGGDPWSVFVVHLCICILAFVVRLFIICFMIHLSIYDYFIQVLFRCFGVLCMAVPLPLFLLILFPNTLMYGIIICLVSILMMVFSSYFIGLTVIEREFVNGKILSFLKIRKNDKYSR</sequence>
<keyword evidence="4 6" id="KW-1133">Transmembrane helix</keyword>
<accession>A0A397WQI3</accession>
<feature type="transmembrane region" description="Helical" evidence="6">
    <location>
        <begin position="12"/>
        <end position="29"/>
    </location>
</feature>
<reference evidence="8 9" key="1">
    <citation type="submission" date="2018-08" db="EMBL/GenBank/DDBJ databases">
        <title>A genome reference for cultivated species of the human gut microbiota.</title>
        <authorList>
            <person name="Zou Y."/>
            <person name="Xue W."/>
            <person name="Luo G."/>
        </authorList>
    </citation>
    <scope>NUCLEOTIDE SEQUENCE [LARGE SCALE GENOMIC DNA]</scope>
    <source>
        <strain evidence="8 9">AF14-8</strain>
    </source>
</reference>
<evidence type="ECO:0000313" key="7">
    <source>
        <dbReference type="EMBL" id="NMW36367.1"/>
    </source>
</evidence>
<dbReference type="EMBL" id="QRYT01000134">
    <property type="protein sequence ID" value="RGV02611.1"/>
    <property type="molecule type" value="Genomic_DNA"/>
</dbReference>
<keyword evidence="3 6" id="KW-0812">Transmembrane</keyword>
<dbReference type="EMBL" id="JABDSH010000074">
    <property type="protein sequence ID" value="NMW36367.1"/>
    <property type="molecule type" value="Genomic_DNA"/>
</dbReference>
<dbReference type="Proteomes" id="UP000555193">
    <property type="component" value="Unassembled WGS sequence"/>
</dbReference>
<keyword evidence="5 6" id="KW-0472">Membrane</keyword>
<evidence type="ECO:0000256" key="5">
    <source>
        <dbReference type="ARBA" id="ARBA00023136"/>
    </source>
</evidence>
<dbReference type="PANTHER" id="PTHR30250:SF26">
    <property type="entry name" value="PSMA PROTEIN"/>
    <property type="match status" value="1"/>
</dbReference>
<comment type="caution">
    <text evidence="8">The sequence shown here is derived from an EMBL/GenBank/DDBJ whole genome shotgun (WGS) entry which is preliminary data.</text>
</comment>
<feature type="transmembrane region" description="Helical" evidence="6">
    <location>
        <begin position="341"/>
        <end position="362"/>
    </location>
</feature>
<evidence type="ECO:0000256" key="2">
    <source>
        <dbReference type="ARBA" id="ARBA00022475"/>
    </source>
</evidence>
<organism evidence="8 9">
    <name type="scientific">Phocaeicola vulgatus</name>
    <name type="common">Bacteroides vulgatus</name>
    <dbReference type="NCBI Taxonomy" id="821"/>
    <lineage>
        <taxon>Bacteria</taxon>
        <taxon>Pseudomonadati</taxon>
        <taxon>Bacteroidota</taxon>
        <taxon>Bacteroidia</taxon>
        <taxon>Bacteroidales</taxon>
        <taxon>Bacteroidaceae</taxon>
        <taxon>Phocaeicola</taxon>
    </lineage>
</organism>
<name>A0A397WQI3_PHOVU</name>
<evidence type="ECO:0000313" key="9">
    <source>
        <dbReference type="Proteomes" id="UP000285379"/>
    </source>
</evidence>
<gene>
    <name evidence="8" type="ORF">DWW27_24000</name>
    <name evidence="7" type="ORF">HKQ54_09505</name>
</gene>
<evidence type="ECO:0000313" key="10">
    <source>
        <dbReference type="Proteomes" id="UP000555193"/>
    </source>
</evidence>
<feature type="transmembrane region" description="Helical" evidence="6">
    <location>
        <begin position="374"/>
        <end position="394"/>
    </location>
</feature>
<protein>
    <submittedName>
        <fullName evidence="8">Lipopolysaccharide biosynthesis protein</fullName>
    </submittedName>
</protein>
<evidence type="ECO:0000256" key="4">
    <source>
        <dbReference type="ARBA" id="ARBA00022989"/>
    </source>
</evidence>
<feature type="transmembrane region" description="Helical" evidence="6">
    <location>
        <begin position="157"/>
        <end position="178"/>
    </location>
</feature>
<comment type="subcellular location">
    <subcellularLocation>
        <location evidence="1">Cell membrane</location>
        <topology evidence="1">Multi-pass membrane protein</topology>
    </subcellularLocation>
</comment>
<evidence type="ECO:0000256" key="1">
    <source>
        <dbReference type="ARBA" id="ARBA00004651"/>
    </source>
</evidence>
<dbReference type="Proteomes" id="UP000285379">
    <property type="component" value="Unassembled WGS sequence"/>
</dbReference>
<feature type="transmembrane region" description="Helical" evidence="6">
    <location>
        <begin position="465"/>
        <end position="489"/>
    </location>
</feature>
<feature type="transmembrane region" description="Helical" evidence="6">
    <location>
        <begin position="400"/>
        <end position="425"/>
    </location>
</feature>
<evidence type="ECO:0000313" key="8">
    <source>
        <dbReference type="EMBL" id="RGV02611.1"/>
    </source>
</evidence>
<feature type="transmembrane region" description="Helical" evidence="6">
    <location>
        <begin position="124"/>
        <end position="145"/>
    </location>
</feature>
<dbReference type="AlphaFoldDB" id="A0A397WQI3"/>
<evidence type="ECO:0000256" key="6">
    <source>
        <dbReference type="SAM" id="Phobius"/>
    </source>
</evidence>
<feature type="transmembrane region" description="Helical" evidence="6">
    <location>
        <begin position="41"/>
        <end position="61"/>
    </location>
</feature>
<proteinExistence type="predicted"/>
<feature type="transmembrane region" description="Helical" evidence="6">
    <location>
        <begin position="437"/>
        <end position="459"/>
    </location>
</feature>
<reference evidence="7 10" key="2">
    <citation type="submission" date="2020-04" db="EMBL/GenBank/DDBJ databases">
        <title>A novel gut-associated lysogenic phage, Bacteroides phage BV01, alters the host transcriptome and bile acid metabolism in Bacteroides vulgatus.</title>
        <authorList>
            <person name="Campbell D.E."/>
            <person name="Ly L."/>
            <person name="Ridlon J.M."/>
            <person name="Hsiao A."/>
            <person name="Degnan P.H."/>
        </authorList>
    </citation>
    <scope>NUCLEOTIDE SEQUENCE [LARGE SCALE GENOMIC DNA]</scope>
    <source>
        <strain evidence="7 10">VPI-4506</strain>
    </source>
</reference>
<dbReference type="PANTHER" id="PTHR30250">
    <property type="entry name" value="PST FAMILY PREDICTED COLANIC ACID TRANSPORTER"/>
    <property type="match status" value="1"/>
</dbReference>
<dbReference type="GO" id="GO:0005886">
    <property type="term" value="C:plasma membrane"/>
    <property type="evidence" value="ECO:0007669"/>
    <property type="project" value="UniProtKB-SubCell"/>
</dbReference>
<dbReference type="RefSeq" id="WP_117710035.1">
    <property type="nucleotide sequence ID" value="NZ_CP072234.1"/>
</dbReference>
<feature type="transmembrane region" description="Helical" evidence="6">
    <location>
        <begin position="91"/>
        <end position="112"/>
    </location>
</feature>
<feature type="transmembrane region" description="Helical" evidence="6">
    <location>
        <begin position="184"/>
        <end position="205"/>
    </location>
</feature>
<feature type="transmembrane region" description="Helical" evidence="6">
    <location>
        <begin position="311"/>
        <end position="335"/>
    </location>
</feature>